<evidence type="ECO:0000313" key="2">
    <source>
        <dbReference type="EMBL" id="MFD1327955.1"/>
    </source>
</evidence>
<reference evidence="3" key="1">
    <citation type="journal article" date="2019" name="Int. J. Syst. Evol. Microbiol.">
        <title>The Global Catalogue of Microorganisms (GCM) 10K type strain sequencing project: providing services to taxonomists for standard genome sequencing and annotation.</title>
        <authorList>
            <consortium name="The Broad Institute Genomics Platform"/>
            <consortium name="The Broad Institute Genome Sequencing Center for Infectious Disease"/>
            <person name="Wu L."/>
            <person name="Ma J."/>
        </authorList>
    </citation>
    <scope>NUCLEOTIDE SEQUENCE [LARGE SCALE GENOMIC DNA]</scope>
    <source>
        <strain evidence="3">CCUG 55609</strain>
    </source>
</reference>
<dbReference type="InterPro" id="IPR036844">
    <property type="entry name" value="Hint_dom_sf"/>
</dbReference>
<dbReference type="InterPro" id="IPR028992">
    <property type="entry name" value="Hedgehog/Intein_dom"/>
</dbReference>
<dbReference type="Proteomes" id="UP001597173">
    <property type="component" value="Unassembled WGS sequence"/>
</dbReference>
<dbReference type="RefSeq" id="WP_377174627.1">
    <property type="nucleotide sequence ID" value="NZ_JBHTNF010000003.1"/>
</dbReference>
<sequence>MTTAGEIAVEDLKPGDCVRTAAGQTLAIKWIGRQTFRRSGRSWNRDIVPIRIARHALEDRTPHTDLYVSAYHALLVDGVLIRAKDLINGTTIAPVLPEGRATIEYFHILLDRHDVVLAQGAPAETFLAEAGNHEMFSNFAELARHIPDGAPTMKPFAPIMQRRGRDHLNALLQLARHPFAAKSDPIEEVRERLAHRARAFAV</sequence>
<accession>A0ABW3YVM0</accession>
<keyword evidence="3" id="KW-1185">Reference proteome</keyword>
<dbReference type="Pfam" id="PF13403">
    <property type="entry name" value="Hint_2"/>
    <property type="match status" value="1"/>
</dbReference>
<gene>
    <name evidence="2" type="ORF">ACFQ33_08605</name>
</gene>
<proteinExistence type="predicted"/>
<protein>
    <submittedName>
        <fullName evidence="2">Hint domain-containing protein</fullName>
    </submittedName>
</protein>
<comment type="caution">
    <text evidence="2">The sequence shown here is derived from an EMBL/GenBank/DDBJ whole genome shotgun (WGS) entry which is preliminary data.</text>
</comment>
<organism evidence="2 3">
    <name type="scientific">Mycoplana ramosa</name>
    <name type="common">Mycoplana bullata</name>
    <dbReference type="NCBI Taxonomy" id="40837"/>
    <lineage>
        <taxon>Bacteria</taxon>
        <taxon>Pseudomonadati</taxon>
        <taxon>Pseudomonadota</taxon>
        <taxon>Alphaproteobacteria</taxon>
        <taxon>Hyphomicrobiales</taxon>
        <taxon>Rhizobiaceae</taxon>
        <taxon>Mycoplana</taxon>
    </lineage>
</organism>
<dbReference type="SUPFAM" id="SSF51294">
    <property type="entry name" value="Hedgehog/intein (Hint) domain"/>
    <property type="match status" value="1"/>
</dbReference>
<evidence type="ECO:0000313" key="3">
    <source>
        <dbReference type="Proteomes" id="UP001597173"/>
    </source>
</evidence>
<evidence type="ECO:0000259" key="1">
    <source>
        <dbReference type="Pfam" id="PF13403"/>
    </source>
</evidence>
<feature type="domain" description="Hedgehog/Intein (Hint)" evidence="1">
    <location>
        <begin position="2"/>
        <end position="128"/>
    </location>
</feature>
<dbReference type="EMBL" id="JBHTNF010000003">
    <property type="protein sequence ID" value="MFD1327955.1"/>
    <property type="molecule type" value="Genomic_DNA"/>
</dbReference>
<name>A0ABW3YVM0_MYCRA</name>